<gene>
    <name evidence="3" type="ORF">JSE7799_01244</name>
</gene>
<protein>
    <submittedName>
        <fullName evidence="3">PRC-barrel domain protein</fullName>
    </submittedName>
</protein>
<evidence type="ECO:0000313" key="3">
    <source>
        <dbReference type="EMBL" id="CUH36855.1"/>
    </source>
</evidence>
<feature type="signal peptide" evidence="1">
    <location>
        <begin position="1"/>
        <end position="24"/>
    </location>
</feature>
<dbReference type="InterPro" id="IPR011033">
    <property type="entry name" value="PRC_barrel-like_sf"/>
</dbReference>
<feature type="chain" id="PRO_5005809961" evidence="1">
    <location>
        <begin position="25"/>
        <end position="403"/>
    </location>
</feature>
<proteinExistence type="predicted"/>
<dbReference type="Proteomes" id="UP000049455">
    <property type="component" value="Unassembled WGS sequence"/>
</dbReference>
<evidence type="ECO:0000256" key="1">
    <source>
        <dbReference type="SAM" id="SignalP"/>
    </source>
</evidence>
<keyword evidence="4" id="KW-1185">Reference proteome</keyword>
<keyword evidence="1" id="KW-0732">Signal</keyword>
<evidence type="ECO:0000259" key="2">
    <source>
        <dbReference type="Pfam" id="PF05239"/>
    </source>
</evidence>
<dbReference type="Gene3D" id="2.30.30.240">
    <property type="entry name" value="PRC-barrel domain"/>
    <property type="match status" value="1"/>
</dbReference>
<dbReference type="InterPro" id="IPR027275">
    <property type="entry name" value="PRC-brl_dom"/>
</dbReference>
<dbReference type="AlphaFoldDB" id="A0A0M7B8K1"/>
<dbReference type="EMBL" id="CYPR01000071">
    <property type="protein sequence ID" value="CUH36855.1"/>
    <property type="molecule type" value="Genomic_DNA"/>
</dbReference>
<sequence length="403" mass="44646">MVRTTRTCSTAMALILVAGAPALAQTWTYSDIDQDNNLELSSAEFGVFSRELFPYWDADADLVIDEDEFYVGVYDAWDVDDDEILTDVEYTEGWSTWFGDYEPIGYSDLDLDADAELVADEFATGLGQTELYDTWGAGGDLGEEQFVTVLYDVYDADDDLVVTQAEYEMVGEFWTADYATTDTLEAEVVSLNDWTYDDLYAEGFSAEDFIDEMEVYGINGEEIGEVEDIIIGPDGRIVAIVAEVGGFWDIGDTHVSVPYDEVAMTELGDGIILPVTEETVDDYGFEQEVFSAVAAAGEGISGVDDAEVVRGWRASELIGDYARIRDGDVYGNYGYISDLLLHDGQVAAVVVQPNAGYGGGYRAYPYYGYDAGYGFDAGSPYYDMPYDEREVGELDEFDYDRFE</sequence>
<reference evidence="3 4" key="1">
    <citation type="submission" date="2015-09" db="EMBL/GenBank/DDBJ databases">
        <authorList>
            <person name="Jackson K.R."/>
            <person name="Lunt B.L."/>
            <person name="Fisher J.N.B."/>
            <person name="Gardner A.V."/>
            <person name="Bailey M.E."/>
            <person name="Deus L.M."/>
            <person name="Earl A.S."/>
            <person name="Gibby P.D."/>
            <person name="Hartmann K.A."/>
            <person name="Liu J.E."/>
            <person name="Manci A.M."/>
            <person name="Nielsen D.A."/>
            <person name="Solomon M.B."/>
            <person name="Breakwell D.P."/>
            <person name="Burnett S.H."/>
            <person name="Grose J.H."/>
        </authorList>
    </citation>
    <scope>NUCLEOTIDE SEQUENCE [LARGE SCALE GENOMIC DNA]</scope>
    <source>
        <strain evidence="3 4">CECT 7799</strain>
    </source>
</reference>
<dbReference type="SUPFAM" id="SSF50346">
    <property type="entry name" value="PRC-barrel domain"/>
    <property type="match status" value="1"/>
</dbReference>
<name>A0A0M7B8K1_9RHOB</name>
<feature type="domain" description="PRC-barrel" evidence="2">
    <location>
        <begin position="212"/>
        <end position="272"/>
    </location>
</feature>
<dbReference type="Pfam" id="PF05239">
    <property type="entry name" value="PRC"/>
    <property type="match status" value="1"/>
</dbReference>
<dbReference type="STRING" id="313367.JSE7799_01244"/>
<evidence type="ECO:0000313" key="4">
    <source>
        <dbReference type="Proteomes" id="UP000049455"/>
    </source>
</evidence>
<accession>A0A0M7B8K1</accession>
<organism evidence="3 4">
    <name type="scientific">Jannaschia seosinensis</name>
    <dbReference type="NCBI Taxonomy" id="313367"/>
    <lineage>
        <taxon>Bacteria</taxon>
        <taxon>Pseudomonadati</taxon>
        <taxon>Pseudomonadota</taxon>
        <taxon>Alphaproteobacteria</taxon>
        <taxon>Rhodobacterales</taxon>
        <taxon>Roseobacteraceae</taxon>
        <taxon>Jannaschia</taxon>
    </lineage>
</organism>